<dbReference type="Gene3D" id="1.10.630.10">
    <property type="entry name" value="Cytochrome P450"/>
    <property type="match status" value="1"/>
</dbReference>
<keyword evidence="4 7" id="KW-0560">Oxidoreductase</keyword>
<dbReference type="InterPro" id="IPR001128">
    <property type="entry name" value="Cyt_P450"/>
</dbReference>
<keyword evidence="9" id="KW-1185">Reference proteome</keyword>
<comment type="similarity">
    <text evidence="1 7">Belongs to the cytochrome P450 family.</text>
</comment>
<dbReference type="PRINTS" id="PR00359">
    <property type="entry name" value="BP450"/>
</dbReference>
<dbReference type="PATRIC" id="fig|1286631.3.peg.2502"/>
<comment type="caution">
    <text evidence="8">The sequence shown here is derived from an EMBL/GenBank/DDBJ whole genome shotgun (WGS) entry which is preliminary data.</text>
</comment>
<dbReference type="FunFam" id="1.10.630.10:FF:000018">
    <property type="entry name" value="Cytochrome P450 monooxygenase"/>
    <property type="match status" value="1"/>
</dbReference>
<accession>A0A059KK66</accession>
<evidence type="ECO:0008006" key="10">
    <source>
        <dbReference type="Google" id="ProtNLM"/>
    </source>
</evidence>
<name>A0A059KK66_9BURK</name>
<dbReference type="GO" id="GO:0004497">
    <property type="term" value="F:monooxygenase activity"/>
    <property type="evidence" value="ECO:0007669"/>
    <property type="project" value="UniProtKB-KW"/>
</dbReference>
<dbReference type="GO" id="GO:0016705">
    <property type="term" value="F:oxidoreductase activity, acting on paired donors, with incorporation or reduction of molecular oxygen"/>
    <property type="evidence" value="ECO:0007669"/>
    <property type="project" value="InterPro"/>
</dbReference>
<dbReference type="RefSeq" id="WP_037482591.1">
    <property type="nucleotide sequence ID" value="NZ_AZRA01000065.1"/>
</dbReference>
<keyword evidence="5 7" id="KW-0408">Iron</keyword>
<gene>
    <name evidence="8" type="ORF">X805_25550</name>
</gene>
<dbReference type="EMBL" id="AZRA01000065">
    <property type="protein sequence ID" value="KDB51862.1"/>
    <property type="molecule type" value="Genomic_DNA"/>
</dbReference>
<evidence type="ECO:0000256" key="7">
    <source>
        <dbReference type="RuleBase" id="RU000461"/>
    </source>
</evidence>
<keyword evidence="2 7" id="KW-0349">Heme</keyword>
<dbReference type="SUPFAM" id="SSF48264">
    <property type="entry name" value="Cytochrome P450"/>
    <property type="match status" value="1"/>
</dbReference>
<dbReference type="Proteomes" id="UP000026714">
    <property type="component" value="Unassembled WGS sequence"/>
</dbReference>
<dbReference type="eggNOG" id="COG2124">
    <property type="taxonomic scope" value="Bacteria"/>
</dbReference>
<proteinExistence type="inferred from homology"/>
<reference evidence="8 9" key="1">
    <citation type="journal article" date="2014" name="FEMS Microbiol. Ecol.">
        <title>Sphaerotilus natans encrusted with nanoball-shaped Fe(III) oxide minerals formed by nitrate-reducing mixotrophic Fe(II) oxidation.</title>
        <authorList>
            <person name="Park S."/>
            <person name="Kim D.H."/>
            <person name="Lee J.H."/>
            <person name="Hur H.G."/>
        </authorList>
    </citation>
    <scope>NUCLEOTIDE SEQUENCE [LARGE SCALE GENOMIC DNA]</scope>
    <source>
        <strain evidence="8 9">DSM 6575</strain>
    </source>
</reference>
<dbReference type="STRING" id="34103.SAMN05421778_10310"/>
<dbReference type="InterPro" id="IPR017972">
    <property type="entry name" value="Cyt_P450_CS"/>
</dbReference>
<dbReference type="InterPro" id="IPR002397">
    <property type="entry name" value="Cyt_P450_B"/>
</dbReference>
<dbReference type="InterPro" id="IPR036396">
    <property type="entry name" value="Cyt_P450_sf"/>
</dbReference>
<dbReference type="CDD" id="cd20625">
    <property type="entry name" value="CYP164-like"/>
    <property type="match status" value="1"/>
</dbReference>
<keyword evidence="6 7" id="KW-0503">Monooxygenase</keyword>
<organism evidence="8 9">
    <name type="scientific">Sphaerotilus natans subsp. natans DSM 6575</name>
    <dbReference type="NCBI Taxonomy" id="1286631"/>
    <lineage>
        <taxon>Bacteria</taxon>
        <taxon>Pseudomonadati</taxon>
        <taxon>Pseudomonadota</taxon>
        <taxon>Betaproteobacteria</taxon>
        <taxon>Burkholderiales</taxon>
        <taxon>Sphaerotilaceae</taxon>
        <taxon>Sphaerotilus</taxon>
    </lineage>
</organism>
<dbReference type="PANTHER" id="PTHR46696">
    <property type="entry name" value="P450, PUTATIVE (EUROFUNG)-RELATED"/>
    <property type="match status" value="1"/>
</dbReference>
<dbReference type="PANTHER" id="PTHR46696:SF1">
    <property type="entry name" value="CYTOCHROME P450 YJIB-RELATED"/>
    <property type="match status" value="1"/>
</dbReference>
<evidence type="ECO:0000256" key="2">
    <source>
        <dbReference type="ARBA" id="ARBA00022617"/>
    </source>
</evidence>
<sequence length="417" mass="45394">MSAVVLQPGAADPHPAYAALRQAGPIHWSEDFFGGAWVLTRHADAEQVLRDPRFSAARTGGWVRRGETQRREAGAFQRLFARALLFLDGQDHAALRRLMMAGFDGQAMAALRPWIEQRCTALMDALQAEQAAAPARPVDWIAGVARRLPAGVISRLLGLPAEDEPMLVGWSDEIAPFLGAADPAPELTRRAERALVAMAGYFRGHFARAPGAASPAPAGLLDRLLQAHRQGQAGLDDSVGLLAQATMLLFAGHETTRHLLGNAVQLLLTHPAQWQALRADPGLAPAAVREALRHQCPVQYSGRRVVTPLELHGQRLERGDGVIVLIGAANRDPERFERPDDFDIQLPRRASLAFGSGPHVCIGAALTRLEGEILLGQLARRWPHLTLARPETPDWVPDQPLYRGLRSLPLWLQGPPA</sequence>
<dbReference type="GO" id="GO:0020037">
    <property type="term" value="F:heme binding"/>
    <property type="evidence" value="ECO:0007669"/>
    <property type="project" value="InterPro"/>
</dbReference>
<dbReference type="Pfam" id="PF00067">
    <property type="entry name" value="p450"/>
    <property type="match status" value="1"/>
</dbReference>
<evidence type="ECO:0000256" key="4">
    <source>
        <dbReference type="ARBA" id="ARBA00023002"/>
    </source>
</evidence>
<dbReference type="PROSITE" id="PS00086">
    <property type="entry name" value="CYTOCHROME_P450"/>
    <property type="match status" value="1"/>
</dbReference>
<evidence type="ECO:0000256" key="1">
    <source>
        <dbReference type="ARBA" id="ARBA00010617"/>
    </source>
</evidence>
<protein>
    <recommendedName>
        <fullName evidence="10">Cytochrome P450</fullName>
    </recommendedName>
</protein>
<dbReference type="AlphaFoldDB" id="A0A059KK66"/>
<evidence type="ECO:0000256" key="6">
    <source>
        <dbReference type="ARBA" id="ARBA00023033"/>
    </source>
</evidence>
<dbReference type="GO" id="GO:0005506">
    <property type="term" value="F:iron ion binding"/>
    <property type="evidence" value="ECO:0007669"/>
    <property type="project" value="InterPro"/>
</dbReference>
<keyword evidence="3 7" id="KW-0479">Metal-binding</keyword>
<evidence type="ECO:0000313" key="8">
    <source>
        <dbReference type="EMBL" id="KDB51862.1"/>
    </source>
</evidence>
<evidence type="ECO:0000256" key="3">
    <source>
        <dbReference type="ARBA" id="ARBA00022723"/>
    </source>
</evidence>
<evidence type="ECO:0000256" key="5">
    <source>
        <dbReference type="ARBA" id="ARBA00023004"/>
    </source>
</evidence>
<evidence type="ECO:0000313" key="9">
    <source>
        <dbReference type="Proteomes" id="UP000026714"/>
    </source>
</evidence>